<evidence type="ECO:0000313" key="4">
    <source>
        <dbReference type="Proteomes" id="UP000186817"/>
    </source>
</evidence>
<protein>
    <recommendedName>
        <fullName evidence="2">DUF4116 domain-containing protein</fullName>
    </recommendedName>
</protein>
<sequence length="428" mass="48170">MYHASKFSRTEETTQIPSKASPLSGAWSGYYIQSLERRDMGQFALHFTLDGLAHGKGVDGEGPYIIGGKMDQVRQVVVLEKTSSGGPKVTYSGRLVDVARGLRGTWQSEGDGGVFYFVPADHSKKVEKAAPRHSEHFSPANRDLWLRGVLDSPFSFAVSCPGNQEIVLAAVRVHGHAMEYASEELKADRDFLLEAVRQTKASWLLHFAAPELREDPGFRAECDWTAGTGLVFTYYASYDCLDYMRKSFPTAVASVPGGEAYEEVIKKVTDCNEGSTATVWFDQQLVFGHVADGGKWLHPSYDCGRDNVPVPPPGERDRKWEALVESRSHRREPQVGERFPCWCCHWIRLVRQRHAEGCVICCTVSNIFSHTWVERFGAGSSELSDEVADQLQLPRERFRNGRPERNGCRWERSVLDNMDFPVYAFFMP</sequence>
<reference evidence="3 4" key="1">
    <citation type="submission" date="2016-02" db="EMBL/GenBank/DDBJ databases">
        <title>Genome analysis of coral dinoflagellate symbionts highlights evolutionary adaptations to a symbiotic lifestyle.</title>
        <authorList>
            <person name="Aranda M."/>
            <person name="Li Y."/>
            <person name="Liew Y.J."/>
            <person name="Baumgarten S."/>
            <person name="Simakov O."/>
            <person name="Wilson M."/>
            <person name="Piel J."/>
            <person name="Ashoor H."/>
            <person name="Bougouffa S."/>
            <person name="Bajic V.B."/>
            <person name="Ryu T."/>
            <person name="Ravasi T."/>
            <person name="Bayer T."/>
            <person name="Micklem G."/>
            <person name="Kim H."/>
            <person name="Bhak J."/>
            <person name="Lajeunesse T.C."/>
            <person name="Voolstra C.R."/>
        </authorList>
    </citation>
    <scope>NUCLEOTIDE SEQUENCE [LARGE SCALE GENOMIC DNA]</scope>
    <source>
        <strain evidence="3 4">CCMP2467</strain>
    </source>
</reference>
<name>A0A1Q9E3D3_SYMMI</name>
<gene>
    <name evidence="3" type="ORF">AK812_SmicGene15288</name>
</gene>
<organism evidence="3 4">
    <name type="scientific">Symbiodinium microadriaticum</name>
    <name type="common">Dinoflagellate</name>
    <name type="synonym">Zooxanthella microadriatica</name>
    <dbReference type="NCBI Taxonomy" id="2951"/>
    <lineage>
        <taxon>Eukaryota</taxon>
        <taxon>Sar</taxon>
        <taxon>Alveolata</taxon>
        <taxon>Dinophyceae</taxon>
        <taxon>Suessiales</taxon>
        <taxon>Symbiodiniaceae</taxon>
        <taxon>Symbiodinium</taxon>
    </lineage>
</organism>
<dbReference type="Proteomes" id="UP000186817">
    <property type="component" value="Unassembled WGS sequence"/>
</dbReference>
<dbReference type="Pfam" id="PF13475">
    <property type="entry name" value="DUF4116"/>
    <property type="match status" value="1"/>
</dbReference>
<evidence type="ECO:0000259" key="2">
    <source>
        <dbReference type="Pfam" id="PF13475"/>
    </source>
</evidence>
<feature type="region of interest" description="Disordered" evidence="1">
    <location>
        <begin position="1"/>
        <end position="20"/>
    </location>
</feature>
<feature type="domain" description="DUF4116" evidence="2">
    <location>
        <begin position="163"/>
        <end position="213"/>
    </location>
</feature>
<dbReference type="InterPro" id="IPR025197">
    <property type="entry name" value="DUF4116"/>
</dbReference>
<dbReference type="EMBL" id="LSRX01000277">
    <property type="protein sequence ID" value="OLQ01934.1"/>
    <property type="molecule type" value="Genomic_DNA"/>
</dbReference>
<dbReference type="OrthoDB" id="421063at2759"/>
<comment type="caution">
    <text evidence="3">The sequence shown here is derived from an EMBL/GenBank/DDBJ whole genome shotgun (WGS) entry which is preliminary data.</text>
</comment>
<evidence type="ECO:0000313" key="3">
    <source>
        <dbReference type="EMBL" id="OLQ01934.1"/>
    </source>
</evidence>
<evidence type="ECO:0000256" key="1">
    <source>
        <dbReference type="SAM" id="MobiDB-lite"/>
    </source>
</evidence>
<keyword evidence="4" id="KW-1185">Reference proteome</keyword>
<dbReference type="AlphaFoldDB" id="A0A1Q9E3D3"/>
<proteinExistence type="predicted"/>
<accession>A0A1Q9E3D3</accession>